<proteinExistence type="predicted"/>
<evidence type="ECO:0000313" key="1">
    <source>
        <dbReference type="EMBL" id="MFD1131312.1"/>
    </source>
</evidence>
<accession>A0ABW3Q3F5</accession>
<dbReference type="EMBL" id="JBHTKX010000008">
    <property type="protein sequence ID" value="MFD1131312.1"/>
    <property type="molecule type" value="Genomic_DNA"/>
</dbReference>
<keyword evidence="2" id="KW-1185">Reference proteome</keyword>
<protein>
    <recommendedName>
        <fullName evidence="3">Initiator Replication protein</fullName>
    </recommendedName>
</protein>
<sequence>MSKFNDLISNEIDALAKKKLDMLSCRIESEKIDRMIESDLQKVAKGLMNSNLHELKPVLEKFKNKENELLKRFITIQGAGQKISDAEHLEQIRYDLIIKTIELTIQLKREYRKQYNSHILEKNLIQGGVFLSGTPHAVTMNKLTGGDILELERRGFRPMIYKNDNGALLNSYDTRVLVGLFKLWLNQGKNKQIQFEFKDLAEAMVTKPSGGEYRLIHKSLKNIAATWVEYKEYFDPNSSKFYSATIQHRPIKSLAWIARTKEEEGGKERAAIVSFHDVLHESLLAGNYVFINMVIFNELPTSYARMIYLKILDAIEDGTSTFDLDVLIDHIILKDEEDTKFNRARTIQTIETSFRHLLDADVITAFNLCKTGRKYTHIEFVASDWLQGHKATLGTEPEKMSVLDKPLQLTMLDIAVSASK</sequence>
<evidence type="ECO:0008006" key="3">
    <source>
        <dbReference type="Google" id="ProtNLM"/>
    </source>
</evidence>
<gene>
    <name evidence="1" type="ORF">ACFQ3J_24635</name>
</gene>
<dbReference type="RefSeq" id="WP_251584334.1">
    <property type="nucleotide sequence ID" value="NZ_JBHTKX010000008.1"/>
</dbReference>
<reference evidence="2" key="1">
    <citation type="journal article" date="2019" name="Int. J. Syst. Evol. Microbiol.">
        <title>The Global Catalogue of Microorganisms (GCM) 10K type strain sequencing project: providing services to taxonomists for standard genome sequencing and annotation.</title>
        <authorList>
            <consortium name="The Broad Institute Genomics Platform"/>
            <consortium name="The Broad Institute Genome Sequencing Center for Infectious Disease"/>
            <person name="Wu L."/>
            <person name="Ma J."/>
        </authorList>
    </citation>
    <scope>NUCLEOTIDE SEQUENCE [LARGE SCALE GENOMIC DNA]</scope>
    <source>
        <strain evidence="2">CCUG 53519</strain>
    </source>
</reference>
<organism evidence="1 2">
    <name type="scientific">Paenibacillus provencensis</name>
    <dbReference type="NCBI Taxonomy" id="441151"/>
    <lineage>
        <taxon>Bacteria</taxon>
        <taxon>Bacillati</taxon>
        <taxon>Bacillota</taxon>
        <taxon>Bacilli</taxon>
        <taxon>Bacillales</taxon>
        <taxon>Paenibacillaceae</taxon>
        <taxon>Paenibacillus</taxon>
    </lineage>
</organism>
<evidence type="ECO:0000313" key="2">
    <source>
        <dbReference type="Proteomes" id="UP001597169"/>
    </source>
</evidence>
<dbReference type="Proteomes" id="UP001597169">
    <property type="component" value="Unassembled WGS sequence"/>
</dbReference>
<comment type="caution">
    <text evidence="1">The sequence shown here is derived from an EMBL/GenBank/DDBJ whole genome shotgun (WGS) entry which is preliminary data.</text>
</comment>
<name>A0ABW3Q3F5_9BACL</name>